<comment type="caution">
    <text evidence="5">The sequence shown here is derived from an EMBL/GenBank/DDBJ whole genome shotgun (WGS) entry which is preliminary data.</text>
</comment>
<sequence>MENQTDTIFAAFKRLRMHIVGLACAFLLLATSSALVSRSLYDACSLTCGCMHKVGAEIAYQLGEIKISVAGLHNDFSQVKYKFQDASSTNLEAIGRKETDSKNLEAQIKSIAEEVKALKQGATHSTNSHNSAARDECSGKLEHLQQSSQAEKELLEQSLEQVNQSLSAAEERIKILNSSKAAVCNASSEKITQLNNTNQNLLVCLVAIKNLEGQLAERKDEIDWLRNATLMEPDEKENKACVGEEERFQKEINSTTAEKEELERKLDAALNELLTANETIQNLQDEYNKLRAEMVKTKMMGEERAPRDKGAEIDKIEEDLCDSVVVLKQTIIENESVKKSLQTELQKINQTAANALERADDLQQKLDSANVKILEMETSLQNAQQEASNASKITEDLDEALQNNGSSLENSSEMENQEQLEAAQKAAEEARENATRLFTELELKAHELAAAKERLEKEALCRKARRMNLITINQKKYLIVKHLKLNWTDSLEHCASNGLELAILDRHSDLKAVMKATANITNWPYFWWVGASDIDRDPGDFQWLNGNPLPMNSTLWYAGCPNYYGRGEDTCVYFHTASVINFRLHDVNCTKLNKFICQLPPECY</sequence>
<keyword evidence="6" id="KW-1185">Reference proteome</keyword>
<feature type="region of interest" description="Disordered" evidence="3">
    <location>
        <begin position="403"/>
        <end position="428"/>
    </location>
</feature>
<evidence type="ECO:0000259" key="4">
    <source>
        <dbReference type="PROSITE" id="PS50041"/>
    </source>
</evidence>
<dbReference type="EMBL" id="CADEPI010000166">
    <property type="protein sequence ID" value="CAB3378518.1"/>
    <property type="molecule type" value="Genomic_DNA"/>
</dbReference>
<reference evidence="5 6" key="1">
    <citation type="submission" date="2020-04" db="EMBL/GenBank/DDBJ databases">
        <authorList>
            <person name="Alioto T."/>
            <person name="Alioto T."/>
            <person name="Gomez Garrido J."/>
        </authorList>
    </citation>
    <scope>NUCLEOTIDE SEQUENCE [LARGE SCALE GENOMIC DNA]</scope>
</reference>
<feature type="compositionally biased region" description="Polar residues" evidence="3">
    <location>
        <begin position="122"/>
        <end position="131"/>
    </location>
</feature>
<dbReference type="Gene3D" id="3.10.100.10">
    <property type="entry name" value="Mannose-Binding Protein A, subunit A"/>
    <property type="match status" value="1"/>
</dbReference>
<dbReference type="InterPro" id="IPR016187">
    <property type="entry name" value="CTDL_fold"/>
</dbReference>
<keyword evidence="1" id="KW-1015">Disulfide bond</keyword>
<evidence type="ECO:0000256" key="3">
    <source>
        <dbReference type="SAM" id="MobiDB-lite"/>
    </source>
</evidence>
<dbReference type="OrthoDB" id="6133475at2759"/>
<gene>
    <name evidence="5" type="ORF">CLODIP_2_CD00761</name>
</gene>
<evidence type="ECO:0000256" key="2">
    <source>
        <dbReference type="SAM" id="Coils"/>
    </source>
</evidence>
<feature type="coiled-coil region" evidence="2">
    <location>
        <begin position="208"/>
        <end position="300"/>
    </location>
</feature>
<dbReference type="Proteomes" id="UP000494165">
    <property type="component" value="Unassembled WGS sequence"/>
</dbReference>
<feature type="compositionally biased region" description="Polar residues" evidence="3">
    <location>
        <begin position="403"/>
        <end position="414"/>
    </location>
</feature>
<name>A0A8S1DAQ4_9INSE</name>
<dbReference type="PROSITE" id="PS00615">
    <property type="entry name" value="C_TYPE_LECTIN_1"/>
    <property type="match status" value="1"/>
</dbReference>
<dbReference type="Pfam" id="PF00059">
    <property type="entry name" value="Lectin_C"/>
    <property type="match status" value="1"/>
</dbReference>
<accession>A0A8S1DAQ4</accession>
<evidence type="ECO:0000313" key="5">
    <source>
        <dbReference type="EMBL" id="CAB3378518.1"/>
    </source>
</evidence>
<keyword evidence="2" id="KW-0175">Coiled coil</keyword>
<dbReference type="PROSITE" id="PS50041">
    <property type="entry name" value="C_TYPE_LECTIN_2"/>
    <property type="match status" value="1"/>
</dbReference>
<dbReference type="InterPro" id="IPR018378">
    <property type="entry name" value="C-type_lectin_CS"/>
</dbReference>
<dbReference type="SUPFAM" id="SSF56436">
    <property type="entry name" value="C-type lectin-like"/>
    <property type="match status" value="1"/>
</dbReference>
<dbReference type="CDD" id="cd00037">
    <property type="entry name" value="CLECT"/>
    <property type="match status" value="1"/>
</dbReference>
<dbReference type="InterPro" id="IPR001304">
    <property type="entry name" value="C-type_lectin-like"/>
</dbReference>
<evidence type="ECO:0000313" key="6">
    <source>
        <dbReference type="Proteomes" id="UP000494165"/>
    </source>
</evidence>
<organism evidence="5 6">
    <name type="scientific">Cloeon dipterum</name>
    <dbReference type="NCBI Taxonomy" id="197152"/>
    <lineage>
        <taxon>Eukaryota</taxon>
        <taxon>Metazoa</taxon>
        <taxon>Ecdysozoa</taxon>
        <taxon>Arthropoda</taxon>
        <taxon>Hexapoda</taxon>
        <taxon>Insecta</taxon>
        <taxon>Pterygota</taxon>
        <taxon>Palaeoptera</taxon>
        <taxon>Ephemeroptera</taxon>
        <taxon>Pisciforma</taxon>
        <taxon>Baetidae</taxon>
        <taxon>Cloeon</taxon>
    </lineage>
</organism>
<proteinExistence type="predicted"/>
<dbReference type="SMART" id="SM00034">
    <property type="entry name" value="CLECT"/>
    <property type="match status" value="1"/>
</dbReference>
<dbReference type="InterPro" id="IPR050111">
    <property type="entry name" value="C-type_lectin/snaclec_domain"/>
</dbReference>
<dbReference type="PANTHER" id="PTHR22803">
    <property type="entry name" value="MANNOSE, PHOSPHOLIPASE, LECTIN RECEPTOR RELATED"/>
    <property type="match status" value="1"/>
</dbReference>
<dbReference type="InterPro" id="IPR016186">
    <property type="entry name" value="C-type_lectin-like/link_sf"/>
</dbReference>
<feature type="region of interest" description="Disordered" evidence="3">
    <location>
        <begin position="119"/>
        <end position="143"/>
    </location>
</feature>
<protein>
    <recommendedName>
        <fullName evidence="4">C-type lectin domain-containing protein</fullName>
    </recommendedName>
</protein>
<evidence type="ECO:0000256" key="1">
    <source>
        <dbReference type="ARBA" id="ARBA00023157"/>
    </source>
</evidence>
<feature type="domain" description="C-type lectin" evidence="4">
    <location>
        <begin position="472"/>
        <end position="598"/>
    </location>
</feature>
<dbReference type="AlphaFoldDB" id="A0A8S1DAQ4"/>
<feature type="compositionally biased region" description="Basic and acidic residues" evidence="3">
    <location>
        <begin position="132"/>
        <end position="143"/>
    </location>
</feature>